<sequence>MSTFRTFAKTTVDISAQFLCSKTFPRFSSSNRMSEVFFPVSETKHLAPGSTSPEVTPGLMRLYSMTFCPYAQRTRLVLAAKRIPNEVVNINLVTKPDWYFARNPLGKVPCLEFDGKVIFESLVTADYLDEVYPSPYLLNSVDPYRKAQDRILIELFNMVNSNLYKLYRCNLEDESSWKRAIDGVHKGLQIFEDDLASRKIPYFGGQKPGIVDYMIWPWMERLPSLPILSKDMLKVQMENFPNLEKWSDAMKEDNAVKESFISPENHARFIASFLAGNPESSVSSWKRLLAFSRRCETFSSIKNPECSSNWIQVLGGTLVLKPCLINHSSRVSLIPTGSSSASGPDGGSSFACLTACCNVLRASVNAADCSMAKASACCRAEAADCSKDGYLFIVVHFLVRKLGLGCVQKFALFSCFSFRDGNLYLQSGFFLIQDGNLIIVVRQFGLGFVQKFALFSCFSFRDGNLFLQSGIFLIQDGYFIIVVHFQVRQLGLGFVQKFANSVFDSSESLFFFLVLGTTTESDSGFGFLQDRSKIRDHPYMKAAPAWCKLSMMIDGSTTSTIQ</sequence>
<reference evidence="5" key="1">
    <citation type="submission" date="2021-11" db="EMBL/GenBank/DDBJ databases">
        <authorList>
            <person name="Schell T."/>
        </authorList>
    </citation>
    <scope>NUCLEOTIDE SEQUENCE</scope>
    <source>
        <strain evidence="5">M5</strain>
    </source>
</reference>
<dbReference type="InterPro" id="IPR036282">
    <property type="entry name" value="Glutathione-S-Trfase_C_sf"/>
</dbReference>
<feature type="domain" description="GST N-terminal" evidence="3">
    <location>
        <begin position="58"/>
        <end position="136"/>
    </location>
</feature>
<dbReference type="InterPro" id="IPR005442">
    <property type="entry name" value="GST_omega"/>
</dbReference>
<organism evidence="5 6">
    <name type="scientific">Daphnia galeata</name>
    <dbReference type="NCBI Taxonomy" id="27404"/>
    <lineage>
        <taxon>Eukaryota</taxon>
        <taxon>Metazoa</taxon>
        <taxon>Ecdysozoa</taxon>
        <taxon>Arthropoda</taxon>
        <taxon>Crustacea</taxon>
        <taxon>Branchiopoda</taxon>
        <taxon>Diplostraca</taxon>
        <taxon>Cladocera</taxon>
        <taxon>Anomopoda</taxon>
        <taxon>Daphniidae</taxon>
        <taxon>Daphnia</taxon>
    </lineage>
</organism>
<dbReference type="InterPro" id="IPR010987">
    <property type="entry name" value="Glutathione-S-Trfase_C-like"/>
</dbReference>
<keyword evidence="6" id="KW-1185">Reference proteome</keyword>
<dbReference type="InterPro" id="IPR040079">
    <property type="entry name" value="Glutathione_S-Trfase"/>
</dbReference>
<dbReference type="SFLD" id="SFLDG00358">
    <property type="entry name" value="Main_(cytGST)"/>
    <property type="match status" value="1"/>
</dbReference>
<comment type="caution">
    <text evidence="5">The sequence shown here is derived from an EMBL/GenBank/DDBJ whole genome shotgun (WGS) entry which is preliminary data.</text>
</comment>
<dbReference type="EMBL" id="CAKKLH010000292">
    <property type="protein sequence ID" value="CAH0109300.1"/>
    <property type="molecule type" value="Genomic_DNA"/>
</dbReference>
<evidence type="ECO:0008006" key="7">
    <source>
        <dbReference type="Google" id="ProtNLM"/>
    </source>
</evidence>
<accession>A0A8J2WS02</accession>
<dbReference type="SFLD" id="SFLDS00019">
    <property type="entry name" value="Glutathione_Transferase_(cytos"/>
    <property type="match status" value="1"/>
</dbReference>
<dbReference type="InterPro" id="IPR036249">
    <property type="entry name" value="Thioredoxin-like_sf"/>
</dbReference>
<name>A0A8J2WS02_9CRUS</name>
<evidence type="ECO:0000259" key="3">
    <source>
        <dbReference type="PROSITE" id="PS50404"/>
    </source>
</evidence>
<evidence type="ECO:0000256" key="2">
    <source>
        <dbReference type="ARBA" id="ARBA00023002"/>
    </source>
</evidence>
<feature type="domain" description="GST C-terminal" evidence="4">
    <location>
        <begin position="142"/>
        <end position="273"/>
    </location>
</feature>
<dbReference type="Proteomes" id="UP000789390">
    <property type="component" value="Unassembled WGS sequence"/>
</dbReference>
<dbReference type="Pfam" id="PF13410">
    <property type="entry name" value="GST_C_2"/>
    <property type="match status" value="1"/>
</dbReference>
<dbReference type="PRINTS" id="PR01625">
    <property type="entry name" value="GSTRNSFRASEO"/>
</dbReference>
<dbReference type="InterPro" id="IPR004045">
    <property type="entry name" value="Glutathione_S-Trfase_N"/>
</dbReference>
<gene>
    <name evidence="5" type="ORF">DGAL_LOCUS12774</name>
</gene>
<keyword evidence="2" id="KW-0560">Oxidoreductase</keyword>
<proteinExistence type="inferred from homology"/>
<dbReference type="Gene3D" id="3.40.30.10">
    <property type="entry name" value="Glutaredoxin"/>
    <property type="match status" value="1"/>
</dbReference>
<dbReference type="GO" id="GO:0004364">
    <property type="term" value="F:glutathione transferase activity"/>
    <property type="evidence" value="ECO:0007669"/>
    <property type="project" value="InterPro"/>
</dbReference>
<dbReference type="Gene3D" id="1.20.1050.10">
    <property type="match status" value="1"/>
</dbReference>
<dbReference type="GO" id="GO:0005737">
    <property type="term" value="C:cytoplasm"/>
    <property type="evidence" value="ECO:0007669"/>
    <property type="project" value="InterPro"/>
</dbReference>
<dbReference type="PANTHER" id="PTHR43968:SF6">
    <property type="entry name" value="GLUTATHIONE S-TRANSFERASE OMEGA"/>
    <property type="match status" value="1"/>
</dbReference>
<dbReference type="FunFam" id="1.20.1050.10:FF:000009">
    <property type="entry name" value="Glutathione S-transferase omega-1"/>
    <property type="match status" value="1"/>
</dbReference>
<dbReference type="Pfam" id="PF13409">
    <property type="entry name" value="GST_N_2"/>
    <property type="match status" value="1"/>
</dbReference>
<protein>
    <recommendedName>
        <fullName evidence="7">Glutathione transferase</fullName>
    </recommendedName>
</protein>
<comment type="similarity">
    <text evidence="1">Belongs to the GST superfamily. Omega family.</text>
</comment>
<dbReference type="PROSITE" id="PS50405">
    <property type="entry name" value="GST_CTER"/>
    <property type="match status" value="1"/>
</dbReference>
<dbReference type="FunFam" id="3.40.30.10:FF:000123">
    <property type="entry name" value="Glutathione transferase o1"/>
    <property type="match status" value="1"/>
</dbReference>
<dbReference type="AlphaFoldDB" id="A0A8J2WS02"/>
<dbReference type="PROSITE" id="PS50404">
    <property type="entry name" value="GST_NTER"/>
    <property type="match status" value="1"/>
</dbReference>
<dbReference type="InterPro" id="IPR050983">
    <property type="entry name" value="GST_Omega/HSP26"/>
</dbReference>
<dbReference type="SUPFAM" id="SSF52833">
    <property type="entry name" value="Thioredoxin-like"/>
    <property type="match status" value="1"/>
</dbReference>
<dbReference type="CDD" id="cd03055">
    <property type="entry name" value="GST_N_Omega"/>
    <property type="match status" value="1"/>
</dbReference>
<evidence type="ECO:0000313" key="6">
    <source>
        <dbReference type="Proteomes" id="UP000789390"/>
    </source>
</evidence>
<dbReference type="OrthoDB" id="4951845at2759"/>
<evidence type="ECO:0000313" key="5">
    <source>
        <dbReference type="EMBL" id="CAH0109300.1"/>
    </source>
</evidence>
<evidence type="ECO:0000259" key="4">
    <source>
        <dbReference type="PROSITE" id="PS50405"/>
    </source>
</evidence>
<dbReference type="GO" id="GO:0006749">
    <property type="term" value="P:glutathione metabolic process"/>
    <property type="evidence" value="ECO:0007669"/>
    <property type="project" value="TreeGrafter"/>
</dbReference>
<dbReference type="GO" id="GO:0045174">
    <property type="term" value="F:glutathione dehydrogenase (ascorbate) activity"/>
    <property type="evidence" value="ECO:0007669"/>
    <property type="project" value="TreeGrafter"/>
</dbReference>
<evidence type="ECO:0000256" key="1">
    <source>
        <dbReference type="ARBA" id="ARBA00011067"/>
    </source>
</evidence>
<dbReference type="SUPFAM" id="SSF47616">
    <property type="entry name" value="GST C-terminal domain-like"/>
    <property type="match status" value="1"/>
</dbReference>
<dbReference type="PANTHER" id="PTHR43968">
    <property type="match status" value="1"/>
</dbReference>